<feature type="transmembrane region" description="Helical" evidence="12">
    <location>
        <begin position="768"/>
        <end position="791"/>
    </location>
</feature>
<reference evidence="16 17" key="1">
    <citation type="submission" date="2018-10" db="EMBL/GenBank/DDBJ databases">
        <title>A high-quality apple genome assembly.</title>
        <authorList>
            <person name="Hu J."/>
        </authorList>
    </citation>
    <scope>NUCLEOTIDE SEQUENCE [LARGE SCALE GENOMIC DNA]</scope>
    <source>
        <strain evidence="17">cv. HFTH1</strain>
        <tissue evidence="16">Young leaf</tissue>
    </source>
</reference>
<evidence type="ECO:0000256" key="5">
    <source>
        <dbReference type="ARBA" id="ARBA00022989"/>
    </source>
</evidence>
<dbReference type="PRINTS" id="PR00783">
    <property type="entry name" value="MINTRINSICP"/>
</dbReference>
<evidence type="ECO:0000256" key="4">
    <source>
        <dbReference type="ARBA" id="ARBA00022737"/>
    </source>
</evidence>
<keyword evidence="17" id="KW-1185">Reference proteome</keyword>
<feature type="compositionally biased region" description="Basic and acidic residues" evidence="11">
    <location>
        <begin position="377"/>
        <end position="395"/>
    </location>
</feature>
<dbReference type="Proteomes" id="UP000290289">
    <property type="component" value="Chromosome 17"/>
</dbReference>
<evidence type="ECO:0000256" key="2">
    <source>
        <dbReference type="ARBA" id="ARBA00022448"/>
    </source>
</evidence>
<dbReference type="InterPro" id="IPR038588">
    <property type="entry name" value="XS_domain_sf"/>
</dbReference>
<evidence type="ECO:0008006" key="18">
    <source>
        <dbReference type="Google" id="ProtNLM"/>
    </source>
</evidence>
<dbReference type="InterPro" id="IPR045177">
    <property type="entry name" value="FDM1-5/IDN2"/>
</dbReference>
<sequence>MRSKIEGYEFYRRFSYFVENMFRVQNMAIHMDYSSEDESDISESEINDYKDKPYEQLREGMYMVKCPNGALRCPFCVGKKKQDYKFKELFQHASGVAKGSANRSAKQKANHLALAIYLETDLASEADPTELPVLPTPVAHQEKEEDLYVWPWTGIIANIVSQPKDPKDLDSRYWLRRFAQFRPTEVHTLWTEEDRATCAVVYFNADWTGLGNATDFEKMFETDHHSKMDWNTRKQQPGSSIYGWCARADDYHSQGPIGEFLRKTGKLRTVSDIVQEAAQNRNDEVANLANKIELTNENLLKAQYKYNEKTMSLSRMLKEKDKLHNDFVKETKKIQDIAKHNVKRILEEQEKLNHELEYKKKKLDTWSKELNKREALTERERQKLDEDKKKNDERNNSLNLASEEQKKADASVLRLVEQQKREKEDALNKILELEKQLDAKQKLEMEIEEIKGKLEVMKHLGDQDDDAVQSKIKKMEDELGEKVDELEDLESLNQTLITKERQSNDELQEARKGLSELLSGRSHIGIKRMGDLDQKPFLKACKERYSLEEAEMQAFTQCSLWQNNLTNSEWHPFKIVTVTEQPEEIVNEEDEKLRSLKEDWGTDIYECVMTALKELNEYNPSGRYVIPELWNFKEGRKATLKEVISFVLKNIKTLKRKRNDEVPSAPSTPVTPGTPGAPLFGGFKPDLRSSGIGRKSLLRSCSSCFTVDPWALEDGTLQPKVSCALPYPPVSLARKVGAEFLGTFILVFSGTATAIVNQKTQGSESLLGLAASTGLAVMIVILSTGHISGAHLNPAVTIAFAALKHFSWKHVPVYVGAQVAASVCAAFALKAIFHPIMGGGVTVPSGSWSQAFALEFMISFNLMFVVTAVATDTRAVGELAGIAVGATVMLNILIAGETTGASMNPVRTLGPAIAAKNYKAIWVYLTAPFLGALFGAGTYTAVKLPEDGDGIEKPSPRSFRR</sequence>
<dbReference type="Pfam" id="PF00230">
    <property type="entry name" value="MIP"/>
    <property type="match status" value="1"/>
</dbReference>
<dbReference type="InterPro" id="IPR000425">
    <property type="entry name" value="MIP"/>
</dbReference>
<dbReference type="GO" id="GO:0016020">
    <property type="term" value="C:membrane"/>
    <property type="evidence" value="ECO:0007669"/>
    <property type="project" value="UniProtKB-SubCell"/>
</dbReference>
<evidence type="ECO:0000256" key="11">
    <source>
        <dbReference type="SAM" id="MobiDB-lite"/>
    </source>
</evidence>
<dbReference type="GO" id="GO:0046715">
    <property type="term" value="F:active borate transmembrane transporter activity"/>
    <property type="evidence" value="ECO:0007669"/>
    <property type="project" value="UniProtKB-ARBA"/>
</dbReference>
<feature type="region of interest" description="Disordered" evidence="11">
    <location>
        <begin position="377"/>
        <end position="405"/>
    </location>
</feature>
<evidence type="ECO:0000256" key="6">
    <source>
        <dbReference type="ARBA" id="ARBA00023054"/>
    </source>
</evidence>
<keyword evidence="5 12" id="KW-1133">Transmembrane helix</keyword>
<dbReference type="PANTHER" id="PTHR21596">
    <property type="entry name" value="RIBONUCLEASE P SUBUNIT P38"/>
    <property type="match status" value="1"/>
</dbReference>
<comment type="similarity">
    <text evidence="9">Belongs to the MIP/aquaporin (TC 1.A.8) family. NIP (TC 1.A.8.12) subfamily.</text>
</comment>
<dbReference type="Gene3D" id="1.20.1080.10">
    <property type="entry name" value="Glycerol uptake facilitator protein"/>
    <property type="match status" value="1"/>
</dbReference>
<comment type="caution">
    <text evidence="16">The sequence shown here is derived from an EMBL/GenBank/DDBJ whole genome shotgun (WGS) entry which is preliminary data.</text>
</comment>
<dbReference type="InterPro" id="IPR005379">
    <property type="entry name" value="FDM1-5/IDN2_XH"/>
</dbReference>
<evidence type="ECO:0000259" key="14">
    <source>
        <dbReference type="Pfam" id="PF03469"/>
    </source>
</evidence>
<keyword evidence="4" id="KW-0677">Repeat</keyword>
<evidence type="ECO:0000256" key="10">
    <source>
        <dbReference type="SAM" id="Coils"/>
    </source>
</evidence>
<dbReference type="Pfam" id="PF03470">
    <property type="entry name" value="zf-XS"/>
    <property type="match status" value="1"/>
</dbReference>
<dbReference type="InterPro" id="IPR023271">
    <property type="entry name" value="Aquaporin-like"/>
</dbReference>
<evidence type="ECO:0000313" key="17">
    <source>
        <dbReference type="Proteomes" id="UP000290289"/>
    </source>
</evidence>
<accession>A0A498HBL6</accession>
<name>A0A498HBL6_MALDO</name>
<dbReference type="AlphaFoldDB" id="A0A498HBL6"/>
<feature type="domain" description="Zinc finger-XS" evidence="15">
    <location>
        <begin position="73"/>
        <end position="115"/>
    </location>
</feature>
<proteinExistence type="inferred from homology"/>
<evidence type="ECO:0000256" key="9">
    <source>
        <dbReference type="ARBA" id="ARBA00060753"/>
    </source>
</evidence>
<dbReference type="STRING" id="3750.A0A498HBL6"/>
<evidence type="ECO:0000313" key="16">
    <source>
        <dbReference type="EMBL" id="RXH68848.1"/>
    </source>
</evidence>
<keyword evidence="2" id="KW-0813">Transport</keyword>
<dbReference type="CDD" id="cd00333">
    <property type="entry name" value="MIP"/>
    <property type="match status" value="1"/>
</dbReference>
<feature type="domain" description="Factor of DNA methylation 1-5/IDN2" evidence="14">
    <location>
        <begin position="527"/>
        <end position="657"/>
    </location>
</feature>
<dbReference type="Pfam" id="PF03469">
    <property type="entry name" value="XH"/>
    <property type="match status" value="1"/>
</dbReference>
<feature type="transmembrane region" description="Helical" evidence="12">
    <location>
        <begin position="852"/>
        <end position="870"/>
    </location>
</feature>
<keyword evidence="3 12" id="KW-0812">Transmembrane</keyword>
<evidence type="ECO:0000256" key="1">
    <source>
        <dbReference type="ARBA" id="ARBA00004141"/>
    </source>
</evidence>
<evidence type="ECO:0000256" key="3">
    <source>
        <dbReference type="ARBA" id="ARBA00022692"/>
    </source>
</evidence>
<keyword evidence="7 12" id="KW-0472">Membrane</keyword>
<dbReference type="EMBL" id="RDQH01000343">
    <property type="protein sequence ID" value="RXH68848.1"/>
    <property type="molecule type" value="Genomic_DNA"/>
</dbReference>
<dbReference type="InterPro" id="IPR005380">
    <property type="entry name" value="XS_domain"/>
</dbReference>
<protein>
    <recommendedName>
        <fullName evidence="18">Factor of DNA methylation 1-5/IDN2 domain-containing protein</fullName>
    </recommendedName>
</protein>
<dbReference type="SUPFAM" id="SSF81338">
    <property type="entry name" value="Aquaporin-like"/>
    <property type="match status" value="1"/>
</dbReference>
<feature type="transmembrane region" description="Helical" evidence="12">
    <location>
        <begin position="921"/>
        <end position="942"/>
    </location>
</feature>
<dbReference type="InterPro" id="IPR022357">
    <property type="entry name" value="MIP_CS"/>
</dbReference>
<feature type="transmembrane region" description="Helical" evidence="12">
    <location>
        <begin position="811"/>
        <end position="832"/>
    </location>
</feature>
<organism evidence="16 17">
    <name type="scientific">Malus domestica</name>
    <name type="common">Apple</name>
    <name type="synonym">Pyrus malus</name>
    <dbReference type="NCBI Taxonomy" id="3750"/>
    <lineage>
        <taxon>Eukaryota</taxon>
        <taxon>Viridiplantae</taxon>
        <taxon>Streptophyta</taxon>
        <taxon>Embryophyta</taxon>
        <taxon>Tracheophyta</taxon>
        <taxon>Spermatophyta</taxon>
        <taxon>Magnoliopsida</taxon>
        <taxon>eudicotyledons</taxon>
        <taxon>Gunneridae</taxon>
        <taxon>Pentapetalae</taxon>
        <taxon>rosids</taxon>
        <taxon>fabids</taxon>
        <taxon>Rosales</taxon>
        <taxon>Rosaceae</taxon>
        <taxon>Amygdaloideae</taxon>
        <taxon>Maleae</taxon>
        <taxon>Malus</taxon>
    </lineage>
</organism>
<dbReference type="PROSITE" id="PS00221">
    <property type="entry name" value="MIP"/>
    <property type="match status" value="1"/>
</dbReference>
<dbReference type="InterPro" id="IPR005381">
    <property type="entry name" value="Znf-XS_domain"/>
</dbReference>
<evidence type="ECO:0000256" key="8">
    <source>
        <dbReference type="ARBA" id="ARBA00023158"/>
    </source>
</evidence>
<evidence type="ECO:0000259" key="15">
    <source>
        <dbReference type="Pfam" id="PF03470"/>
    </source>
</evidence>
<dbReference type="GO" id="GO:0015267">
    <property type="term" value="F:channel activity"/>
    <property type="evidence" value="ECO:0007669"/>
    <property type="project" value="InterPro"/>
</dbReference>
<feature type="transmembrane region" description="Helical" evidence="12">
    <location>
        <begin position="882"/>
        <end position="900"/>
    </location>
</feature>
<keyword evidence="8" id="KW-0943">RNA-mediated gene silencing</keyword>
<keyword evidence="6 10" id="KW-0175">Coiled coil</keyword>
<dbReference type="Gene3D" id="3.30.70.2890">
    <property type="entry name" value="XS domain"/>
    <property type="match status" value="1"/>
</dbReference>
<dbReference type="PANTHER" id="PTHR21596:SF3">
    <property type="entry name" value="FACTOR OF DNA METHYLATION 1-RELATED"/>
    <property type="match status" value="1"/>
</dbReference>
<dbReference type="GO" id="GO:0080188">
    <property type="term" value="P:gene silencing by siRNA-directed DNA methylation"/>
    <property type="evidence" value="ECO:0007669"/>
    <property type="project" value="InterPro"/>
</dbReference>
<feature type="transmembrane region" description="Helical" evidence="12">
    <location>
        <begin position="736"/>
        <end position="756"/>
    </location>
</feature>
<evidence type="ECO:0000256" key="12">
    <source>
        <dbReference type="SAM" id="Phobius"/>
    </source>
</evidence>
<feature type="domain" description="XS" evidence="13">
    <location>
        <begin position="145"/>
        <end position="252"/>
    </location>
</feature>
<feature type="coiled-coil region" evidence="10">
    <location>
        <begin position="413"/>
        <end position="517"/>
    </location>
</feature>
<comment type="subcellular location">
    <subcellularLocation>
        <location evidence="1">Membrane</location>
        <topology evidence="1">Multi-pass membrane protein</topology>
    </subcellularLocation>
</comment>
<evidence type="ECO:0000259" key="13">
    <source>
        <dbReference type="Pfam" id="PF03468"/>
    </source>
</evidence>
<dbReference type="FunFam" id="1.20.1080.10:FF:000013">
    <property type="entry name" value="Aquaporin NIP2-1"/>
    <property type="match status" value="1"/>
</dbReference>
<gene>
    <name evidence="16" type="ORF">DVH24_031181</name>
</gene>
<evidence type="ECO:0000256" key="7">
    <source>
        <dbReference type="ARBA" id="ARBA00023136"/>
    </source>
</evidence>
<dbReference type="Pfam" id="PF03468">
    <property type="entry name" value="XS"/>
    <property type="match status" value="1"/>
</dbReference>